<accession>A0AAV9HRL6</accession>
<dbReference type="AlphaFoldDB" id="A0AAV9HRL6"/>
<gene>
    <name evidence="1" type="ORF">QBC42DRAFT_286293</name>
</gene>
<reference evidence="1" key="2">
    <citation type="submission" date="2023-06" db="EMBL/GenBank/DDBJ databases">
        <authorList>
            <consortium name="Lawrence Berkeley National Laboratory"/>
            <person name="Mondo S.J."/>
            <person name="Hensen N."/>
            <person name="Bonometti L."/>
            <person name="Westerberg I."/>
            <person name="Brannstrom I.O."/>
            <person name="Guillou S."/>
            <person name="Cros-Aarteil S."/>
            <person name="Calhoun S."/>
            <person name="Haridas S."/>
            <person name="Kuo A."/>
            <person name="Pangilinan J."/>
            <person name="Riley R."/>
            <person name="Labutti K."/>
            <person name="Andreopoulos B."/>
            <person name="Lipzen A."/>
            <person name="Chen C."/>
            <person name="Yanf M."/>
            <person name="Daum C."/>
            <person name="Ng V."/>
            <person name="Clum A."/>
            <person name="Steindorff A."/>
            <person name="Ohm R."/>
            <person name="Martin F."/>
            <person name="Silar P."/>
            <person name="Natvig D."/>
            <person name="Lalanne C."/>
            <person name="Gautier V."/>
            <person name="Ament-Velasquez S.L."/>
            <person name="Kruys A."/>
            <person name="Hutchinson M.I."/>
            <person name="Powell A.J."/>
            <person name="Barry K."/>
            <person name="Miller A.N."/>
            <person name="Grigoriev I.V."/>
            <person name="Debuchy R."/>
            <person name="Gladieux P."/>
            <person name="Thoren M.H."/>
            <person name="Johannesson H."/>
        </authorList>
    </citation>
    <scope>NUCLEOTIDE SEQUENCE</scope>
    <source>
        <strain evidence="1">PSN324</strain>
    </source>
</reference>
<name>A0AAV9HRL6_9PEZI</name>
<sequence>MIVRCSSNHKFEFQYSPGQSGGPIIRKSVKQATGIGPLGKDLDSLLKAFIGQLPVVQDYQGIKLVQHVASPGFPAGPRLWSPHTSSNSNWTGHQSSAGSRTAESFFSDLGNAGKWVGGTFAKGLLQQPFFKNAKAGAPLSAGAGAALNYLVNPAEPASSNPAAVTRKAAERVALAEVALQTVLKLDPESAATMKGRYSRI</sequence>
<proteinExistence type="predicted"/>
<evidence type="ECO:0000313" key="2">
    <source>
        <dbReference type="Proteomes" id="UP001321749"/>
    </source>
</evidence>
<keyword evidence="2" id="KW-1185">Reference proteome</keyword>
<protein>
    <submittedName>
        <fullName evidence="1">Uncharacterized protein</fullName>
    </submittedName>
</protein>
<organism evidence="1 2">
    <name type="scientific">Cladorrhinum samala</name>
    <dbReference type="NCBI Taxonomy" id="585594"/>
    <lineage>
        <taxon>Eukaryota</taxon>
        <taxon>Fungi</taxon>
        <taxon>Dikarya</taxon>
        <taxon>Ascomycota</taxon>
        <taxon>Pezizomycotina</taxon>
        <taxon>Sordariomycetes</taxon>
        <taxon>Sordariomycetidae</taxon>
        <taxon>Sordariales</taxon>
        <taxon>Podosporaceae</taxon>
        <taxon>Cladorrhinum</taxon>
    </lineage>
</organism>
<evidence type="ECO:0000313" key="1">
    <source>
        <dbReference type="EMBL" id="KAK4462680.1"/>
    </source>
</evidence>
<comment type="caution">
    <text evidence="1">The sequence shown here is derived from an EMBL/GenBank/DDBJ whole genome shotgun (WGS) entry which is preliminary data.</text>
</comment>
<reference evidence="1" key="1">
    <citation type="journal article" date="2023" name="Mol. Phylogenet. Evol.">
        <title>Genome-scale phylogeny and comparative genomics of the fungal order Sordariales.</title>
        <authorList>
            <person name="Hensen N."/>
            <person name="Bonometti L."/>
            <person name="Westerberg I."/>
            <person name="Brannstrom I.O."/>
            <person name="Guillou S."/>
            <person name="Cros-Aarteil S."/>
            <person name="Calhoun S."/>
            <person name="Haridas S."/>
            <person name="Kuo A."/>
            <person name="Mondo S."/>
            <person name="Pangilinan J."/>
            <person name="Riley R."/>
            <person name="LaButti K."/>
            <person name="Andreopoulos B."/>
            <person name="Lipzen A."/>
            <person name="Chen C."/>
            <person name="Yan M."/>
            <person name="Daum C."/>
            <person name="Ng V."/>
            <person name="Clum A."/>
            <person name="Steindorff A."/>
            <person name="Ohm R.A."/>
            <person name="Martin F."/>
            <person name="Silar P."/>
            <person name="Natvig D.O."/>
            <person name="Lalanne C."/>
            <person name="Gautier V."/>
            <person name="Ament-Velasquez S.L."/>
            <person name="Kruys A."/>
            <person name="Hutchinson M.I."/>
            <person name="Powell A.J."/>
            <person name="Barry K."/>
            <person name="Miller A.N."/>
            <person name="Grigoriev I.V."/>
            <person name="Debuchy R."/>
            <person name="Gladieux P."/>
            <person name="Hiltunen Thoren M."/>
            <person name="Johannesson H."/>
        </authorList>
    </citation>
    <scope>NUCLEOTIDE SEQUENCE</scope>
    <source>
        <strain evidence="1">PSN324</strain>
    </source>
</reference>
<dbReference type="EMBL" id="MU864969">
    <property type="protein sequence ID" value="KAK4462680.1"/>
    <property type="molecule type" value="Genomic_DNA"/>
</dbReference>
<dbReference type="Proteomes" id="UP001321749">
    <property type="component" value="Unassembled WGS sequence"/>
</dbReference>